<name>A0A645C4N7_9ZZZZ</name>
<gene>
    <name evidence="1" type="ORF">SDC9_118903</name>
</gene>
<evidence type="ECO:0000313" key="1">
    <source>
        <dbReference type="EMBL" id="MPM71931.1"/>
    </source>
</evidence>
<dbReference type="EMBL" id="VSSQ01024422">
    <property type="protein sequence ID" value="MPM71931.1"/>
    <property type="molecule type" value="Genomic_DNA"/>
</dbReference>
<reference evidence="1" key="1">
    <citation type="submission" date="2019-08" db="EMBL/GenBank/DDBJ databases">
        <authorList>
            <person name="Kucharzyk K."/>
            <person name="Murdoch R.W."/>
            <person name="Higgins S."/>
            <person name="Loffler F."/>
        </authorList>
    </citation>
    <scope>NUCLEOTIDE SEQUENCE</scope>
</reference>
<accession>A0A645C4N7</accession>
<sequence>MAVKLCGQPEVSQILLKIASLFHGTQGLGGQRALIRLSFQAIQYALQRLRFNRAASCRDRDPEKTGGIEEGGHFLGIGRFVDAVDEGHFLTEYIFGDRFVRSQHKILDDPVGHTAFALFYFNRFPLLIYDDLGFGQIKIDGPPFAAGFLQDLRKLEHQKKGILQVGVFLGDLRAGRPLDHSGHVAVGQPLAAFDHRFFQVEGKAISLFVKFHKGRKGKPVHLRIQRTDAV</sequence>
<protein>
    <submittedName>
        <fullName evidence="1">Uncharacterized protein</fullName>
    </submittedName>
</protein>
<comment type="caution">
    <text evidence="1">The sequence shown here is derived from an EMBL/GenBank/DDBJ whole genome shotgun (WGS) entry which is preliminary data.</text>
</comment>
<proteinExistence type="predicted"/>
<dbReference type="AlphaFoldDB" id="A0A645C4N7"/>
<organism evidence="1">
    <name type="scientific">bioreactor metagenome</name>
    <dbReference type="NCBI Taxonomy" id="1076179"/>
    <lineage>
        <taxon>unclassified sequences</taxon>
        <taxon>metagenomes</taxon>
        <taxon>ecological metagenomes</taxon>
    </lineage>
</organism>